<organism evidence="3 4">
    <name type="scientific">Nesterenkonia salmonea</name>
    <dbReference type="NCBI Taxonomy" id="1804987"/>
    <lineage>
        <taxon>Bacteria</taxon>
        <taxon>Bacillati</taxon>
        <taxon>Actinomycetota</taxon>
        <taxon>Actinomycetes</taxon>
        <taxon>Micrococcales</taxon>
        <taxon>Micrococcaceae</taxon>
        <taxon>Nesterenkonia</taxon>
    </lineage>
</organism>
<protein>
    <submittedName>
        <fullName evidence="3">SHOCT domain-containing protein</fullName>
    </submittedName>
</protein>
<keyword evidence="1" id="KW-1133">Transmembrane helix</keyword>
<feature type="transmembrane region" description="Helical" evidence="1">
    <location>
        <begin position="12"/>
        <end position="31"/>
    </location>
</feature>
<name>A0A5R9B333_9MICC</name>
<dbReference type="InterPro" id="IPR018649">
    <property type="entry name" value="SHOCT"/>
</dbReference>
<dbReference type="Proteomes" id="UP000310458">
    <property type="component" value="Unassembled WGS sequence"/>
</dbReference>
<evidence type="ECO:0000256" key="1">
    <source>
        <dbReference type="SAM" id="Phobius"/>
    </source>
</evidence>
<evidence type="ECO:0000313" key="3">
    <source>
        <dbReference type="EMBL" id="TLP90580.1"/>
    </source>
</evidence>
<reference evidence="3 4" key="1">
    <citation type="submission" date="2019-05" db="EMBL/GenBank/DDBJ databases">
        <title>Nesterenkonia sp. GY074 isolated from the Southern Atlantic Ocean.</title>
        <authorList>
            <person name="Zhang G."/>
        </authorList>
    </citation>
    <scope>NUCLEOTIDE SEQUENCE [LARGE SCALE GENOMIC DNA]</scope>
    <source>
        <strain evidence="3 4">GY074</strain>
    </source>
</reference>
<sequence>MNWDGTGGMVQTWIFGLLVLLGVIVLGVVLVKAFTGGSSTTGGSNTTREMGADPGRGRIILDERYARGEIDIEEYQERLRNLEGDGR</sequence>
<keyword evidence="1" id="KW-0812">Transmembrane</keyword>
<accession>A0A5R9B333</accession>
<dbReference type="EMBL" id="VAVZ01000085">
    <property type="protein sequence ID" value="TLP90580.1"/>
    <property type="molecule type" value="Genomic_DNA"/>
</dbReference>
<gene>
    <name evidence="3" type="ORF">FEF26_15290</name>
</gene>
<keyword evidence="4" id="KW-1185">Reference proteome</keyword>
<keyword evidence="1" id="KW-0472">Membrane</keyword>
<dbReference type="OrthoDB" id="3748887at2"/>
<dbReference type="AlphaFoldDB" id="A0A5R9B333"/>
<feature type="domain" description="SHOCT" evidence="2">
    <location>
        <begin position="60"/>
        <end position="82"/>
    </location>
</feature>
<evidence type="ECO:0000313" key="4">
    <source>
        <dbReference type="Proteomes" id="UP000310458"/>
    </source>
</evidence>
<proteinExistence type="predicted"/>
<comment type="caution">
    <text evidence="3">The sequence shown here is derived from an EMBL/GenBank/DDBJ whole genome shotgun (WGS) entry which is preliminary data.</text>
</comment>
<evidence type="ECO:0000259" key="2">
    <source>
        <dbReference type="Pfam" id="PF09851"/>
    </source>
</evidence>
<dbReference type="Pfam" id="PF09851">
    <property type="entry name" value="SHOCT"/>
    <property type="match status" value="1"/>
</dbReference>